<evidence type="ECO:0000313" key="3">
    <source>
        <dbReference type="EMBL" id="UUY02411.1"/>
    </source>
</evidence>
<dbReference type="SMART" id="SM00710">
    <property type="entry name" value="PbH1"/>
    <property type="match status" value="5"/>
</dbReference>
<dbReference type="SUPFAM" id="SSF51126">
    <property type="entry name" value="Pectin lyase-like"/>
    <property type="match status" value="1"/>
</dbReference>
<dbReference type="InterPro" id="IPR039448">
    <property type="entry name" value="Beta_helix"/>
</dbReference>
<evidence type="ECO:0000313" key="4">
    <source>
        <dbReference type="Proteomes" id="UP001058860"/>
    </source>
</evidence>
<dbReference type="InterPro" id="IPR012334">
    <property type="entry name" value="Pectin_lyas_fold"/>
</dbReference>
<dbReference type="Proteomes" id="UP001058860">
    <property type="component" value="Chromosome"/>
</dbReference>
<dbReference type="EMBL" id="CP088295">
    <property type="protein sequence ID" value="UUY02411.1"/>
    <property type="molecule type" value="Genomic_DNA"/>
</dbReference>
<protein>
    <submittedName>
        <fullName evidence="3">Right-handed parallel beta-helix repeat-containing protein</fullName>
    </submittedName>
</protein>
<dbReference type="Pfam" id="PF13229">
    <property type="entry name" value="Beta_helix"/>
    <property type="match status" value="1"/>
</dbReference>
<dbReference type="InterPro" id="IPR006626">
    <property type="entry name" value="PbH1"/>
</dbReference>
<feature type="chain" id="PRO_5045307024" evidence="1">
    <location>
        <begin position="21"/>
        <end position="418"/>
    </location>
</feature>
<feature type="domain" description="Right handed beta helix" evidence="2">
    <location>
        <begin position="117"/>
        <end position="264"/>
    </location>
</feature>
<accession>A0ABY5PCQ0</accession>
<reference evidence="4" key="1">
    <citation type="submission" date="2021-11" db="EMBL/GenBank/DDBJ databases">
        <title>Cultivation dependent microbiological survey of springs from the worlds oldest radium mine currently devoted to the extraction of radon-saturated water.</title>
        <authorList>
            <person name="Kapinusova G."/>
            <person name="Smrhova T."/>
            <person name="Strejcek M."/>
            <person name="Suman J."/>
            <person name="Jani K."/>
            <person name="Pajer P."/>
            <person name="Uhlik O."/>
        </authorList>
    </citation>
    <scope>NUCLEOTIDE SEQUENCE [LARGE SCALE GENOMIC DNA]</scope>
    <source>
        <strain evidence="4">J379</strain>
    </source>
</reference>
<proteinExistence type="predicted"/>
<evidence type="ECO:0000259" key="2">
    <source>
        <dbReference type="Pfam" id="PF13229"/>
    </source>
</evidence>
<evidence type="ECO:0000256" key="1">
    <source>
        <dbReference type="SAM" id="SignalP"/>
    </source>
</evidence>
<keyword evidence="4" id="KW-1185">Reference proteome</keyword>
<dbReference type="InterPro" id="IPR011050">
    <property type="entry name" value="Pectin_lyase_fold/virulence"/>
</dbReference>
<organism evidence="3 4">
    <name type="scientific">Svornostia abyssi</name>
    <dbReference type="NCBI Taxonomy" id="2898438"/>
    <lineage>
        <taxon>Bacteria</taxon>
        <taxon>Bacillati</taxon>
        <taxon>Actinomycetota</taxon>
        <taxon>Thermoleophilia</taxon>
        <taxon>Solirubrobacterales</taxon>
        <taxon>Baekduiaceae</taxon>
        <taxon>Svornostia</taxon>
    </lineage>
</organism>
<keyword evidence="1" id="KW-0732">Signal</keyword>
<dbReference type="Gene3D" id="2.160.20.10">
    <property type="entry name" value="Single-stranded right-handed beta-helix, Pectin lyase-like"/>
    <property type="match status" value="1"/>
</dbReference>
<sequence>MGRSALLVALLTALATGATAAEAAAATIHVDPRAGRDANTGTRSAPLKSLDAAWRRARTGTTIRIAPGRVRLGATYYERKRGVRISGAGMTRTTVPALNIFAVRDMTIHGLTVDGDVHCEACDGFTLDGVRVQGKRRMGDVVKINQSRRITIRQSDISGGTDNALDLVAVQRADITQTTIHDAEDWCAYAKGGSVHVRVWRNDIRDCGTGGFTAGQGTGFQFMVAPWLRYEAYDVRVWNNQIRDTHGAGLGANGAYNALFARNTLLRVGARSHALEAVFGLRSCDGRPGDDGRERCAKHLAAGGWGTTRVDDGTNAVRIPNRHVWFYDNVIVKAEGSETISVAGPFAGEAQDGSNVPRPALADDDLRLVGNVVTTDAPGTGPAHPLPAFVWDDTHVPAPRALDHGGLPDMPAAAGAGG</sequence>
<gene>
    <name evidence="3" type="ORF">LRS13_17105</name>
</gene>
<name>A0ABY5PCQ0_9ACTN</name>
<feature type="signal peptide" evidence="1">
    <location>
        <begin position="1"/>
        <end position="20"/>
    </location>
</feature>
<dbReference type="RefSeq" id="WP_353862938.1">
    <property type="nucleotide sequence ID" value="NZ_CP088295.1"/>
</dbReference>